<sequence length="61" mass="6584">MKKQQIKSLQLNKKAIATVKGGNKPGGGDTKTFTSYWAYCPTNDIDCVSLRLTECGCTVNG</sequence>
<protein>
    <submittedName>
        <fullName evidence="1">Uncharacterized protein</fullName>
    </submittedName>
</protein>
<evidence type="ECO:0000313" key="2">
    <source>
        <dbReference type="Proteomes" id="UP000244090"/>
    </source>
</evidence>
<name>A0A2T6C226_9FLAO</name>
<dbReference type="EMBL" id="QBKT01000003">
    <property type="protein sequence ID" value="PTX62365.1"/>
    <property type="molecule type" value="Genomic_DNA"/>
</dbReference>
<proteinExistence type="predicted"/>
<gene>
    <name evidence="1" type="ORF">C8N46_103465</name>
</gene>
<reference evidence="1 2" key="1">
    <citation type="submission" date="2018-04" db="EMBL/GenBank/DDBJ databases">
        <title>Genomic Encyclopedia of Archaeal and Bacterial Type Strains, Phase II (KMG-II): from individual species to whole genera.</title>
        <authorList>
            <person name="Goeker M."/>
        </authorList>
    </citation>
    <scope>NUCLEOTIDE SEQUENCE [LARGE SCALE GENOMIC DNA]</scope>
    <source>
        <strain evidence="1 2">DSM 25731</strain>
    </source>
</reference>
<comment type="caution">
    <text evidence="1">The sequence shown here is derived from an EMBL/GenBank/DDBJ whole genome shotgun (WGS) entry which is preliminary data.</text>
</comment>
<evidence type="ECO:0000313" key="1">
    <source>
        <dbReference type="EMBL" id="PTX62365.1"/>
    </source>
</evidence>
<organism evidence="1 2">
    <name type="scientific">Kordia periserrulae</name>
    <dbReference type="NCBI Taxonomy" id="701523"/>
    <lineage>
        <taxon>Bacteria</taxon>
        <taxon>Pseudomonadati</taxon>
        <taxon>Bacteroidota</taxon>
        <taxon>Flavobacteriia</taxon>
        <taxon>Flavobacteriales</taxon>
        <taxon>Flavobacteriaceae</taxon>
        <taxon>Kordia</taxon>
    </lineage>
</organism>
<keyword evidence="2" id="KW-1185">Reference proteome</keyword>
<accession>A0A2T6C226</accession>
<dbReference type="Proteomes" id="UP000244090">
    <property type="component" value="Unassembled WGS sequence"/>
</dbReference>
<dbReference type="RefSeq" id="WP_108114564.1">
    <property type="nucleotide sequence ID" value="NZ_QBKT01000003.1"/>
</dbReference>
<dbReference type="AlphaFoldDB" id="A0A2T6C226"/>